<feature type="region of interest" description="Disordered" evidence="1">
    <location>
        <begin position="658"/>
        <end position="681"/>
    </location>
</feature>
<evidence type="ECO:0000256" key="1">
    <source>
        <dbReference type="SAM" id="MobiDB-lite"/>
    </source>
</evidence>
<comment type="caution">
    <text evidence="2">The sequence shown here is derived from an EMBL/GenBank/DDBJ whole genome shotgun (WGS) entry which is preliminary data.</text>
</comment>
<feature type="region of interest" description="Disordered" evidence="1">
    <location>
        <begin position="136"/>
        <end position="155"/>
    </location>
</feature>
<gene>
    <name evidence="2" type="ORF">COHA_003164</name>
</gene>
<dbReference type="Proteomes" id="UP001205105">
    <property type="component" value="Unassembled WGS sequence"/>
</dbReference>
<feature type="compositionally biased region" description="Low complexity" evidence="1">
    <location>
        <begin position="667"/>
        <end position="681"/>
    </location>
</feature>
<evidence type="ECO:0008006" key="4">
    <source>
        <dbReference type="Google" id="ProtNLM"/>
    </source>
</evidence>
<feature type="compositionally biased region" description="Acidic residues" evidence="1">
    <location>
        <begin position="22"/>
        <end position="35"/>
    </location>
</feature>
<feature type="compositionally biased region" description="Low complexity" evidence="1">
    <location>
        <begin position="136"/>
        <end position="146"/>
    </location>
</feature>
<proteinExistence type="predicted"/>
<feature type="region of interest" description="Disordered" evidence="1">
    <location>
        <begin position="1"/>
        <end position="119"/>
    </location>
</feature>
<organism evidence="2 3">
    <name type="scientific">Chlorella ohadii</name>
    <dbReference type="NCBI Taxonomy" id="2649997"/>
    <lineage>
        <taxon>Eukaryota</taxon>
        <taxon>Viridiplantae</taxon>
        <taxon>Chlorophyta</taxon>
        <taxon>core chlorophytes</taxon>
        <taxon>Trebouxiophyceae</taxon>
        <taxon>Chlorellales</taxon>
        <taxon>Chlorellaceae</taxon>
        <taxon>Chlorella clade</taxon>
        <taxon>Chlorella</taxon>
    </lineage>
</organism>
<feature type="region of interest" description="Disordered" evidence="1">
    <location>
        <begin position="430"/>
        <end position="452"/>
    </location>
</feature>
<protein>
    <recommendedName>
        <fullName evidence="4">Transcription factor 25</fullName>
    </recommendedName>
</protein>
<dbReference type="GO" id="GO:1990112">
    <property type="term" value="C:RQC complex"/>
    <property type="evidence" value="ECO:0007669"/>
    <property type="project" value="TreeGrafter"/>
</dbReference>
<dbReference type="EMBL" id="JADXDR010000042">
    <property type="protein sequence ID" value="KAI7843181.1"/>
    <property type="molecule type" value="Genomic_DNA"/>
</dbReference>
<reference evidence="2" key="1">
    <citation type="submission" date="2020-11" db="EMBL/GenBank/DDBJ databases">
        <title>Chlorella ohadii genome sequencing and assembly.</title>
        <authorList>
            <person name="Murik O."/>
            <person name="Treves H."/>
            <person name="Kedem I."/>
            <person name="Shotland Y."/>
            <person name="Kaplan A."/>
        </authorList>
    </citation>
    <scope>NUCLEOTIDE SEQUENCE</scope>
    <source>
        <strain evidence="2">1</strain>
    </source>
</reference>
<sequence length="681" mass="73795">MAGRAHKKLLSQQLAVAQPGPSEEEEDESSEEEEAPAAPFNPFSLLTDDEDEGAAQQDSDNEQPSSPEAPPPPPRPAAATVGSGSRKRGGKSKKKGGRRGGAEDSDEETMPDTKGKAAADEEDLDAILQELNLQPSAAATAQQQQQGGSGGGRPLLAVDMRQLKADEELRRMFGSRVVDEDEEDGGAGAFAGASRRVRRLAARGLLRRAALKPGAIITPRDTWPRFDGGFTMELQGTTPDGRQQFGYAYSQAYQAVQELYEECQATFDPNHIAALLQNHPYHLDALLTMQDLYRSMGEQSYAEEMLERALYALEMGWHPSFSPAAANVALPYSEQNAPLFICLFRYMQSLSRRGLHRTALEVCKLLLALDHDDPLGALCTIDYLALRAGRYDFLERLAQQYGGDSSVALLPNVVFSLALARWYQEQEASSSGKGRGTKASSSSSAAGAAGDGEQPSSADLLAKAVLLYPEAVVRLQRVLAGKGVGADAAWAALLSRPLFAAASDGGSASLGHLLDIWVERQHLLWKAQPVQEWLRAACERAAADDSLDLPDGLTAADWACVREQAWPASDENEYGHLRIHDFSDTVSRIPPEEIHGMAGAAQQQQQVDMVALEAEMRALAQQIQAQPDMTEEELQQVHPLAALLRSLLPWVNLGQAPEYRADDEAAQQQQQQEPQPEGGEG</sequence>
<keyword evidence="3" id="KW-1185">Reference proteome</keyword>
<feature type="compositionally biased region" description="Basic residues" evidence="1">
    <location>
        <begin position="85"/>
        <end position="98"/>
    </location>
</feature>
<accession>A0AAD5DVS6</accession>
<dbReference type="InterPro" id="IPR006994">
    <property type="entry name" value="TCF25/Rqc1"/>
</dbReference>
<evidence type="ECO:0000313" key="2">
    <source>
        <dbReference type="EMBL" id="KAI7843181.1"/>
    </source>
</evidence>
<dbReference type="PANTHER" id="PTHR22684">
    <property type="entry name" value="NULP1-RELATED"/>
    <property type="match status" value="1"/>
</dbReference>
<dbReference type="PANTHER" id="PTHR22684:SF0">
    <property type="entry name" value="RIBOSOME QUALITY CONTROL COMPLEX SUBUNIT TCF25"/>
    <property type="match status" value="1"/>
</dbReference>
<name>A0AAD5DVS6_9CHLO</name>
<feature type="compositionally biased region" description="Pro residues" evidence="1">
    <location>
        <begin position="67"/>
        <end position="76"/>
    </location>
</feature>
<evidence type="ECO:0000313" key="3">
    <source>
        <dbReference type="Proteomes" id="UP001205105"/>
    </source>
</evidence>
<dbReference type="AlphaFoldDB" id="A0AAD5DVS6"/>
<dbReference type="Pfam" id="PF04910">
    <property type="entry name" value="Tcf25"/>
    <property type="match status" value="1"/>
</dbReference>